<reference evidence="1 2" key="1">
    <citation type="submission" date="2017-11" db="EMBL/GenBank/DDBJ databases">
        <authorList>
            <person name="Han C.G."/>
        </authorList>
    </citation>
    <scope>NUCLEOTIDE SEQUENCE [LARGE SCALE GENOMIC DNA]</scope>
    <source>
        <strain evidence="1 2">HCNT1</strain>
    </source>
</reference>
<evidence type="ECO:0000313" key="1">
    <source>
        <dbReference type="EMBL" id="PKA40424.1"/>
    </source>
</evidence>
<dbReference type="EMBL" id="PIQN01000022">
    <property type="protein sequence ID" value="PKA40424.1"/>
    <property type="molecule type" value="Genomic_DNA"/>
</dbReference>
<accession>A0A2N0D2U6</accession>
<proteinExistence type="predicted"/>
<dbReference type="Proteomes" id="UP000232164">
    <property type="component" value="Unassembled WGS sequence"/>
</dbReference>
<gene>
    <name evidence="1" type="ORF">CWR43_27985</name>
</gene>
<organism evidence="1 2">
    <name type="scientific">Rhizobium sullae</name>
    <name type="common">Rhizobium hedysari</name>
    <dbReference type="NCBI Taxonomy" id="50338"/>
    <lineage>
        <taxon>Bacteria</taxon>
        <taxon>Pseudomonadati</taxon>
        <taxon>Pseudomonadota</taxon>
        <taxon>Alphaproteobacteria</taxon>
        <taxon>Hyphomicrobiales</taxon>
        <taxon>Rhizobiaceae</taxon>
        <taxon>Rhizobium/Agrobacterium group</taxon>
        <taxon>Rhizobium</taxon>
    </lineage>
</organism>
<protein>
    <submittedName>
        <fullName evidence="1">Uncharacterized protein</fullName>
    </submittedName>
</protein>
<sequence>MKIISKDNFASENVADSLVAENVHEYYAKEIAEFLQKKHGGDNASRYYEAVGDDYVLWRGMEEFV</sequence>
<dbReference type="AlphaFoldDB" id="A0A2N0D2U6"/>
<dbReference type="RefSeq" id="WP_100772667.1">
    <property type="nucleotide sequence ID" value="NZ_PIQN01000022.1"/>
</dbReference>
<evidence type="ECO:0000313" key="2">
    <source>
        <dbReference type="Proteomes" id="UP000232164"/>
    </source>
</evidence>
<reference evidence="1 2" key="2">
    <citation type="submission" date="2017-12" db="EMBL/GenBank/DDBJ databases">
        <title>Genome sequence of Rhizobium sullae HCNT1 isolated from Sulla coronaria nodules and featuring peculiar denitrification phenotypes.</title>
        <authorList>
            <person name="De Diego-Diaz B."/>
            <person name="Treu L."/>
            <person name="Campanaro S."/>
            <person name="Da Silva Duarte V."/>
            <person name="Basaglia M."/>
            <person name="Favaro L."/>
            <person name="Casella S."/>
            <person name="Squartini A."/>
        </authorList>
    </citation>
    <scope>NUCLEOTIDE SEQUENCE [LARGE SCALE GENOMIC DNA]</scope>
    <source>
        <strain evidence="1 2">HCNT1</strain>
    </source>
</reference>
<comment type="caution">
    <text evidence="1">The sequence shown here is derived from an EMBL/GenBank/DDBJ whole genome shotgun (WGS) entry which is preliminary data.</text>
</comment>
<name>A0A2N0D2U6_RHISU</name>